<accession>A0A699ZYD6</accession>
<evidence type="ECO:0000313" key="2">
    <source>
        <dbReference type="Proteomes" id="UP000485058"/>
    </source>
</evidence>
<sequence>MSSAQALAEWHSLAAHHQPNQVLMDRLAQQLGGRVERPHSLDAVEAPRVKARSLRLSGVKKLAEQVLLKYQDPVPVARAELEFRRQLCSPELAAGVQAGMSSVLGLRTLLQQHRLRLGWAWPDLQQVAREACERAHKEQAIVAAHAEAKAAGDCQAALSVLP</sequence>
<dbReference type="AlphaFoldDB" id="A0A699ZYD6"/>
<protein>
    <submittedName>
        <fullName evidence="1">Uncharacterized protein</fullName>
    </submittedName>
</protein>
<proteinExistence type="predicted"/>
<dbReference type="EMBL" id="BLLF01002352">
    <property type="protein sequence ID" value="GFH23746.1"/>
    <property type="molecule type" value="Genomic_DNA"/>
</dbReference>
<name>A0A699ZYD6_HAELA</name>
<organism evidence="1 2">
    <name type="scientific">Haematococcus lacustris</name>
    <name type="common">Green alga</name>
    <name type="synonym">Haematococcus pluvialis</name>
    <dbReference type="NCBI Taxonomy" id="44745"/>
    <lineage>
        <taxon>Eukaryota</taxon>
        <taxon>Viridiplantae</taxon>
        <taxon>Chlorophyta</taxon>
        <taxon>core chlorophytes</taxon>
        <taxon>Chlorophyceae</taxon>
        <taxon>CS clade</taxon>
        <taxon>Chlamydomonadales</taxon>
        <taxon>Haematococcaceae</taxon>
        <taxon>Haematococcus</taxon>
    </lineage>
</organism>
<gene>
    <name evidence="1" type="ORF">HaLaN_21409</name>
</gene>
<keyword evidence="2" id="KW-1185">Reference proteome</keyword>
<evidence type="ECO:0000313" key="1">
    <source>
        <dbReference type="EMBL" id="GFH23746.1"/>
    </source>
</evidence>
<comment type="caution">
    <text evidence="1">The sequence shown here is derived from an EMBL/GenBank/DDBJ whole genome shotgun (WGS) entry which is preliminary data.</text>
</comment>
<dbReference type="Proteomes" id="UP000485058">
    <property type="component" value="Unassembled WGS sequence"/>
</dbReference>
<reference evidence="1 2" key="1">
    <citation type="submission" date="2020-02" db="EMBL/GenBank/DDBJ databases">
        <title>Draft genome sequence of Haematococcus lacustris strain NIES-144.</title>
        <authorList>
            <person name="Morimoto D."/>
            <person name="Nakagawa S."/>
            <person name="Yoshida T."/>
            <person name="Sawayama S."/>
        </authorList>
    </citation>
    <scope>NUCLEOTIDE SEQUENCE [LARGE SCALE GENOMIC DNA]</scope>
    <source>
        <strain evidence="1 2">NIES-144</strain>
    </source>
</reference>